<feature type="compositionally biased region" description="Basic and acidic residues" evidence="1">
    <location>
        <begin position="251"/>
        <end position="260"/>
    </location>
</feature>
<dbReference type="AlphaFoldDB" id="E4WTL3"/>
<protein>
    <submittedName>
        <fullName evidence="2">Uncharacterized protein</fullName>
    </submittedName>
</protein>
<reference evidence="2" key="1">
    <citation type="journal article" date="2010" name="Science">
        <title>Plasticity of animal genome architecture unmasked by rapid evolution of a pelagic tunicate.</title>
        <authorList>
            <person name="Denoeud F."/>
            <person name="Henriet S."/>
            <person name="Mungpakdee S."/>
            <person name="Aury J.M."/>
            <person name="Da Silva C."/>
            <person name="Brinkmann H."/>
            <person name="Mikhaleva J."/>
            <person name="Olsen L.C."/>
            <person name="Jubin C."/>
            <person name="Canestro C."/>
            <person name="Bouquet J.M."/>
            <person name="Danks G."/>
            <person name="Poulain J."/>
            <person name="Campsteijn C."/>
            <person name="Adamski M."/>
            <person name="Cross I."/>
            <person name="Yadetie F."/>
            <person name="Muffato M."/>
            <person name="Louis A."/>
            <person name="Butcher S."/>
            <person name="Tsagkogeorga G."/>
            <person name="Konrad A."/>
            <person name="Singh S."/>
            <person name="Jensen M.F."/>
            <person name="Cong E.H."/>
            <person name="Eikeseth-Otteraa H."/>
            <person name="Noel B."/>
            <person name="Anthouard V."/>
            <person name="Porcel B.M."/>
            <person name="Kachouri-Lafond R."/>
            <person name="Nishino A."/>
            <person name="Ugolini M."/>
            <person name="Chourrout P."/>
            <person name="Nishida H."/>
            <person name="Aasland R."/>
            <person name="Huzurbazar S."/>
            <person name="Westhof E."/>
            <person name="Delsuc F."/>
            <person name="Lehrach H."/>
            <person name="Reinhardt R."/>
            <person name="Weissenbach J."/>
            <person name="Roy S.W."/>
            <person name="Artiguenave F."/>
            <person name="Postlethwait J.H."/>
            <person name="Manak J.R."/>
            <person name="Thompson E.M."/>
            <person name="Jaillon O."/>
            <person name="Du Pasquier L."/>
            <person name="Boudinot P."/>
            <person name="Liberles D.A."/>
            <person name="Volff J.N."/>
            <person name="Philippe H."/>
            <person name="Lenhard B."/>
            <person name="Roest Crollius H."/>
            <person name="Wincker P."/>
            <person name="Chourrout D."/>
        </authorList>
    </citation>
    <scope>NUCLEOTIDE SEQUENCE [LARGE SCALE GENOMIC DNA]</scope>
</reference>
<dbReference type="Proteomes" id="UP000001307">
    <property type="component" value="Unassembled WGS sequence"/>
</dbReference>
<accession>E4WTL3</accession>
<keyword evidence="3" id="KW-1185">Reference proteome</keyword>
<sequence>MRLRPFSFLTAVKSSEVFRISKIDNVVRALVEEQLCSILNCRKSSDLRNRVPALSGLIGSENFYLRRIGRKPKIQEDLSNSIIVLNLPKINEEELHLRISQRDDQTAEEICLKIILLQDQKIEQQRRIISSLDSQIDGLLAPSVFSDFDDELFDIQKKTDFIESRIRQISSLLTNIQTNQNHYSSMRRSATLTHVSQRCDVLPQSTKNQARWPSMNNLRPSFSENLCISKLADSRDSDSDTGFSSLSSSDNEYHQNRPETVQRELFKAETLV</sequence>
<evidence type="ECO:0000313" key="2">
    <source>
        <dbReference type="EMBL" id="CBY07060.1"/>
    </source>
</evidence>
<evidence type="ECO:0000256" key="1">
    <source>
        <dbReference type="SAM" id="MobiDB-lite"/>
    </source>
</evidence>
<feature type="compositionally biased region" description="Low complexity" evidence="1">
    <location>
        <begin position="240"/>
        <end position="250"/>
    </location>
</feature>
<name>E4WTL3_OIKDI</name>
<gene>
    <name evidence="2" type="ORF">GSOID_T00006143001</name>
</gene>
<evidence type="ECO:0000313" key="3">
    <source>
        <dbReference type="Proteomes" id="UP000001307"/>
    </source>
</evidence>
<dbReference type="InParanoid" id="E4WTL3"/>
<organism evidence="2">
    <name type="scientific">Oikopleura dioica</name>
    <name type="common">Tunicate</name>
    <dbReference type="NCBI Taxonomy" id="34765"/>
    <lineage>
        <taxon>Eukaryota</taxon>
        <taxon>Metazoa</taxon>
        <taxon>Chordata</taxon>
        <taxon>Tunicata</taxon>
        <taxon>Appendicularia</taxon>
        <taxon>Copelata</taxon>
        <taxon>Oikopleuridae</taxon>
        <taxon>Oikopleura</taxon>
    </lineage>
</organism>
<proteinExistence type="predicted"/>
<feature type="region of interest" description="Disordered" evidence="1">
    <location>
        <begin position="233"/>
        <end position="260"/>
    </location>
</feature>
<dbReference type="EMBL" id="FN653016">
    <property type="protein sequence ID" value="CBY07060.1"/>
    <property type="molecule type" value="Genomic_DNA"/>
</dbReference>